<sequence>MIKAEKMDLKTRKLNVIEGLIKLQDEKLFSKIEALIQNQASYSIEHKPFTQDQLLERANKSNNDYLAGRVTSQEELESQSEKW</sequence>
<dbReference type="KEGG" id="afla:FHG64_05715"/>
<accession>A0A5B7X101</accession>
<proteinExistence type="predicted"/>
<keyword evidence="2" id="KW-1185">Reference proteome</keyword>
<name>A0A5B7X101_9FLAO</name>
<dbReference type="EMBL" id="CP040812">
    <property type="protein sequence ID" value="QCY68940.1"/>
    <property type="molecule type" value="Genomic_DNA"/>
</dbReference>
<dbReference type="RefSeq" id="WP_139065524.1">
    <property type="nucleotide sequence ID" value="NZ_CP040812.1"/>
</dbReference>
<dbReference type="OrthoDB" id="773198at2"/>
<dbReference type="Proteomes" id="UP000309016">
    <property type="component" value="Chromosome"/>
</dbReference>
<evidence type="ECO:0000313" key="1">
    <source>
        <dbReference type="EMBL" id="QCY68940.1"/>
    </source>
</evidence>
<dbReference type="AlphaFoldDB" id="A0A5B7X101"/>
<reference evidence="1 2" key="1">
    <citation type="submission" date="2019-06" db="EMBL/GenBank/DDBJ databases">
        <title>Complete genome sequence of Antarcticibacterium flavum KCTC 52984T from an Antarctic marine sediment.</title>
        <authorList>
            <person name="Lee Y.M."/>
            <person name="Shin S.C."/>
        </authorList>
    </citation>
    <scope>NUCLEOTIDE SEQUENCE [LARGE SCALE GENOMIC DNA]</scope>
    <source>
        <strain evidence="1 2">KCTC 52984</strain>
    </source>
</reference>
<organism evidence="1 2">
    <name type="scientific">Antarcticibacterium flavum</name>
    <dbReference type="NCBI Taxonomy" id="2058175"/>
    <lineage>
        <taxon>Bacteria</taxon>
        <taxon>Pseudomonadati</taxon>
        <taxon>Bacteroidota</taxon>
        <taxon>Flavobacteriia</taxon>
        <taxon>Flavobacteriales</taxon>
        <taxon>Flavobacteriaceae</taxon>
        <taxon>Antarcticibacterium</taxon>
    </lineage>
</organism>
<evidence type="ECO:0000313" key="2">
    <source>
        <dbReference type="Proteomes" id="UP000309016"/>
    </source>
</evidence>
<protein>
    <submittedName>
        <fullName evidence="1">Uncharacterized protein</fullName>
    </submittedName>
</protein>
<gene>
    <name evidence="1" type="ORF">FHG64_05715</name>
</gene>